<dbReference type="Proteomes" id="UP000246569">
    <property type="component" value="Unassembled WGS sequence"/>
</dbReference>
<gene>
    <name evidence="1" type="ORF">C7443_110111</name>
</gene>
<dbReference type="InterPro" id="IPR006439">
    <property type="entry name" value="HAD-SF_hydro_IA"/>
</dbReference>
<name>A0A317MRR2_9GAMM</name>
<dbReference type="NCBIfam" id="TIGR01549">
    <property type="entry name" value="HAD-SF-IA-v1"/>
    <property type="match status" value="1"/>
</dbReference>
<reference evidence="1 2" key="1">
    <citation type="submission" date="2018-05" db="EMBL/GenBank/DDBJ databases">
        <title>Genomic Encyclopedia of Type Strains, Phase IV (KMG-IV): sequencing the most valuable type-strain genomes for metagenomic binning, comparative biology and taxonomic classification.</title>
        <authorList>
            <person name="Goeker M."/>
        </authorList>
    </citation>
    <scope>NUCLEOTIDE SEQUENCE [LARGE SCALE GENOMIC DNA]</scope>
    <source>
        <strain evidence="1 2">DSM 23606</strain>
    </source>
</reference>
<dbReference type="Gene3D" id="3.40.50.1000">
    <property type="entry name" value="HAD superfamily/HAD-like"/>
    <property type="match status" value="1"/>
</dbReference>
<evidence type="ECO:0000313" key="1">
    <source>
        <dbReference type="EMBL" id="PWV59566.1"/>
    </source>
</evidence>
<dbReference type="SFLD" id="SFLDS00003">
    <property type="entry name" value="Haloacid_Dehalogenase"/>
    <property type="match status" value="1"/>
</dbReference>
<dbReference type="RefSeq" id="WP_110019615.1">
    <property type="nucleotide sequence ID" value="NZ_QGTJ01000010.1"/>
</dbReference>
<dbReference type="Pfam" id="PF13419">
    <property type="entry name" value="HAD_2"/>
    <property type="match status" value="1"/>
</dbReference>
<keyword evidence="1" id="KW-0378">Hydrolase</keyword>
<dbReference type="Gene3D" id="1.10.260.80">
    <property type="match status" value="1"/>
</dbReference>
<dbReference type="OrthoDB" id="5623813at2"/>
<dbReference type="SFLD" id="SFLDG01129">
    <property type="entry name" value="C1.5:_HAD__Beta-PGM__Phosphata"/>
    <property type="match status" value="1"/>
</dbReference>
<proteinExistence type="predicted"/>
<comment type="caution">
    <text evidence="1">The sequence shown here is derived from an EMBL/GenBank/DDBJ whole genome shotgun (WGS) entry which is preliminary data.</text>
</comment>
<dbReference type="InterPro" id="IPR041492">
    <property type="entry name" value="HAD_2"/>
</dbReference>
<organism evidence="1 2">
    <name type="scientific">Plasticicumulans acidivorans</name>
    <dbReference type="NCBI Taxonomy" id="886464"/>
    <lineage>
        <taxon>Bacteria</taxon>
        <taxon>Pseudomonadati</taxon>
        <taxon>Pseudomonadota</taxon>
        <taxon>Gammaproteobacteria</taxon>
        <taxon>Candidatus Competibacteraceae</taxon>
        <taxon>Plasticicumulans</taxon>
    </lineage>
</organism>
<dbReference type="GO" id="GO:0016787">
    <property type="term" value="F:hydrolase activity"/>
    <property type="evidence" value="ECO:0007669"/>
    <property type="project" value="UniProtKB-KW"/>
</dbReference>
<sequence length="211" mass="23440">MALAAASDSRPLHARQCWVFDLDGTLTVAVHDFGEMRTLLGVPPQMDIIEYVTQQPGARGDELRRRLDELEHKYVSLARIAPGAAHLLEQLHRQNRRIGLLTRNTREVALLVLARLGLADYFPADSIVDRWSAEPKPHPGGLLKLLEHWQAVGDNAVMVGDYLHDLLCGRAAGALTILVDPQRAFLWPEHADLCVGSLEEILAIVPPFEQV</sequence>
<dbReference type="AlphaFoldDB" id="A0A317MRR2"/>
<keyword evidence="2" id="KW-1185">Reference proteome</keyword>
<dbReference type="InterPro" id="IPR036412">
    <property type="entry name" value="HAD-like_sf"/>
</dbReference>
<dbReference type="EMBL" id="QGTJ01000010">
    <property type="protein sequence ID" value="PWV59566.1"/>
    <property type="molecule type" value="Genomic_DNA"/>
</dbReference>
<evidence type="ECO:0000313" key="2">
    <source>
        <dbReference type="Proteomes" id="UP000246569"/>
    </source>
</evidence>
<dbReference type="SUPFAM" id="SSF56784">
    <property type="entry name" value="HAD-like"/>
    <property type="match status" value="1"/>
</dbReference>
<accession>A0A317MRR2</accession>
<dbReference type="PANTHER" id="PTHR43885:SF1">
    <property type="entry name" value="SUPERFAMILY HYDROLASE, PUTATIVE (AFU_ORTHOLOGUE AFUA_4G13290)-RELATED"/>
    <property type="match status" value="1"/>
</dbReference>
<dbReference type="InterPro" id="IPR023214">
    <property type="entry name" value="HAD_sf"/>
</dbReference>
<dbReference type="PANTHER" id="PTHR43885">
    <property type="entry name" value="HALOACID DEHALOGENASE-LIKE HYDROLASE"/>
    <property type="match status" value="1"/>
</dbReference>
<protein>
    <submittedName>
        <fullName evidence="1">HAD superfamily hydrolase (TIGR01509 family)/HAD superfamily hydrolase (TIGR01549 family)</fullName>
    </submittedName>
</protein>